<keyword evidence="1" id="KW-1185">Reference proteome</keyword>
<dbReference type="Proteomes" id="UP000887565">
    <property type="component" value="Unplaced"/>
</dbReference>
<dbReference type="AlphaFoldDB" id="A0A915JA32"/>
<evidence type="ECO:0000313" key="2">
    <source>
        <dbReference type="WBParaSite" id="nRc.2.0.1.t22541-RA"/>
    </source>
</evidence>
<dbReference type="WBParaSite" id="nRc.2.0.1.t22541-RA">
    <property type="protein sequence ID" value="nRc.2.0.1.t22541-RA"/>
    <property type="gene ID" value="nRc.2.0.1.g22541"/>
</dbReference>
<reference evidence="2" key="1">
    <citation type="submission" date="2022-11" db="UniProtKB">
        <authorList>
            <consortium name="WormBaseParasite"/>
        </authorList>
    </citation>
    <scope>IDENTIFICATION</scope>
</reference>
<organism evidence="1 2">
    <name type="scientific">Romanomermis culicivorax</name>
    <name type="common">Nematode worm</name>
    <dbReference type="NCBI Taxonomy" id="13658"/>
    <lineage>
        <taxon>Eukaryota</taxon>
        <taxon>Metazoa</taxon>
        <taxon>Ecdysozoa</taxon>
        <taxon>Nematoda</taxon>
        <taxon>Enoplea</taxon>
        <taxon>Dorylaimia</taxon>
        <taxon>Mermithida</taxon>
        <taxon>Mermithoidea</taxon>
        <taxon>Mermithidae</taxon>
        <taxon>Romanomermis</taxon>
    </lineage>
</organism>
<evidence type="ECO:0000313" key="1">
    <source>
        <dbReference type="Proteomes" id="UP000887565"/>
    </source>
</evidence>
<accession>A0A915JA32</accession>
<name>A0A915JA32_ROMCU</name>
<proteinExistence type="predicted"/>
<sequence>MFEDNDFSNGNESFLVVTIYFSSGPSCKTAEVRRHSRLEISVCHFLQNTASVSKALSAMRRNLIESPNDFKESALISSSSELFLFDCNPNMDGVSIALEKA</sequence>
<protein>
    <submittedName>
        <fullName evidence="2">Uncharacterized protein</fullName>
    </submittedName>
</protein>